<keyword evidence="4" id="KW-0133">Cell shape</keyword>
<dbReference type="InterPro" id="IPR018044">
    <property type="entry name" value="Peptidase_S11"/>
</dbReference>
<proteinExistence type="inferred from homology"/>
<dbReference type="PANTHER" id="PTHR21581:SF26">
    <property type="entry name" value="D-ALANYL-D-ALANINE ENDOPEPTIDASE"/>
    <property type="match status" value="1"/>
</dbReference>
<dbReference type="InterPro" id="IPR001967">
    <property type="entry name" value="Peptidase_S11_N"/>
</dbReference>
<sequence>MLYDAEPYVSVFVVKSIAISVNIMKKLTASILLVLASSLSLAHSEPAAKAPAAVEQYKNIHLASASVSIVDLKNGKHLYNKNADVVVSIASITKLMTAMVILDGKQSLTQNISFSRNDRTLAHNYYSRIRTQSELNRADAMRIMLMSSENLAATALASNYPGGFKAFVKAMNAKAKALGMQRTRFVDSSGLSPNNVSTAADLTRLVTAAAKYPQIRDYSTTKVFTANFESPRYRLAYTNTNALVRGGNWDIRLSKTGYLDEAGRCLVMLTRIDNREVVMVMLDSFGKRTPTGDANRIRKWLQTGDSGTIAGAALDYERRRNAELQKR</sequence>
<keyword evidence="2 8" id="KW-0732">Signal</keyword>
<evidence type="ECO:0000256" key="5">
    <source>
        <dbReference type="ARBA" id="ARBA00022984"/>
    </source>
</evidence>
<evidence type="ECO:0000256" key="2">
    <source>
        <dbReference type="ARBA" id="ARBA00022729"/>
    </source>
</evidence>
<dbReference type="SUPFAM" id="SSF56601">
    <property type="entry name" value="beta-lactamase/transpeptidase-like"/>
    <property type="match status" value="1"/>
</dbReference>
<name>A0ABY5HRA5_9GAMM</name>
<dbReference type="EC" id="3.4.21.-" evidence="10"/>
<comment type="similarity">
    <text evidence="1 7">Belongs to the peptidase S11 family.</text>
</comment>
<dbReference type="Proteomes" id="UP001058461">
    <property type="component" value="Chromosome"/>
</dbReference>
<evidence type="ECO:0000256" key="6">
    <source>
        <dbReference type="ARBA" id="ARBA00023316"/>
    </source>
</evidence>
<dbReference type="InterPro" id="IPR012338">
    <property type="entry name" value="Beta-lactam/transpept-like"/>
</dbReference>
<feature type="chain" id="PRO_5046289102" evidence="8">
    <location>
        <begin position="43"/>
        <end position="327"/>
    </location>
</feature>
<keyword evidence="6" id="KW-0961">Cell wall biogenesis/degradation</keyword>
<feature type="signal peptide" evidence="8">
    <location>
        <begin position="1"/>
        <end position="42"/>
    </location>
</feature>
<keyword evidence="11" id="KW-1185">Reference proteome</keyword>
<keyword evidence="5" id="KW-0573">Peptidoglycan synthesis</keyword>
<dbReference type="NCBIfam" id="NF008668">
    <property type="entry name" value="PRK11669.1"/>
    <property type="match status" value="1"/>
</dbReference>
<organism evidence="10 11">
    <name type="scientific">Marinobacterium rhizophilum</name>
    <dbReference type="NCBI Taxonomy" id="420402"/>
    <lineage>
        <taxon>Bacteria</taxon>
        <taxon>Pseudomonadati</taxon>
        <taxon>Pseudomonadota</taxon>
        <taxon>Gammaproteobacteria</taxon>
        <taxon>Oceanospirillales</taxon>
        <taxon>Oceanospirillaceae</taxon>
        <taxon>Marinobacterium</taxon>
    </lineage>
</organism>
<dbReference type="GO" id="GO:0016787">
    <property type="term" value="F:hydrolase activity"/>
    <property type="evidence" value="ECO:0007669"/>
    <property type="project" value="UniProtKB-KW"/>
</dbReference>
<reference evidence="10" key="1">
    <citation type="submission" date="2021-04" db="EMBL/GenBank/DDBJ databases">
        <title>Oceanospirillales bacteria with DddD are important DMSP degraders in coastal seawater.</title>
        <authorList>
            <person name="Liu J."/>
        </authorList>
    </citation>
    <scope>NUCLEOTIDE SEQUENCE</scope>
    <source>
        <strain evidence="10">D13-1</strain>
    </source>
</reference>
<evidence type="ECO:0000256" key="8">
    <source>
        <dbReference type="SAM" id="SignalP"/>
    </source>
</evidence>
<evidence type="ECO:0000313" key="11">
    <source>
        <dbReference type="Proteomes" id="UP001058461"/>
    </source>
</evidence>
<gene>
    <name evidence="10" type="primary">pbpG</name>
    <name evidence="10" type="ORF">KDW95_06080</name>
</gene>
<evidence type="ECO:0000313" key="10">
    <source>
        <dbReference type="EMBL" id="UTW14332.1"/>
    </source>
</evidence>
<feature type="domain" description="Peptidase S11 D-alanyl-D-alanine carboxypeptidase A N-terminal" evidence="9">
    <location>
        <begin position="61"/>
        <end position="284"/>
    </location>
</feature>
<evidence type="ECO:0000256" key="4">
    <source>
        <dbReference type="ARBA" id="ARBA00022960"/>
    </source>
</evidence>
<keyword evidence="3 10" id="KW-0378">Hydrolase</keyword>
<dbReference type="PANTHER" id="PTHR21581">
    <property type="entry name" value="D-ALANYL-D-ALANINE CARBOXYPEPTIDASE"/>
    <property type="match status" value="1"/>
</dbReference>
<protein>
    <submittedName>
        <fullName evidence="10">D-alanyl-D-alanine endopeptidase</fullName>
        <ecNumber evidence="10">3.4.21.-</ecNumber>
    </submittedName>
</protein>
<evidence type="ECO:0000256" key="1">
    <source>
        <dbReference type="ARBA" id="ARBA00007164"/>
    </source>
</evidence>
<dbReference type="Pfam" id="PF00768">
    <property type="entry name" value="Peptidase_S11"/>
    <property type="match status" value="1"/>
</dbReference>
<evidence type="ECO:0000256" key="7">
    <source>
        <dbReference type="RuleBase" id="RU004016"/>
    </source>
</evidence>
<dbReference type="Gene3D" id="3.40.710.10">
    <property type="entry name" value="DD-peptidase/beta-lactamase superfamily"/>
    <property type="match status" value="1"/>
</dbReference>
<dbReference type="PRINTS" id="PR00725">
    <property type="entry name" value="DADACBPTASE1"/>
</dbReference>
<evidence type="ECO:0000256" key="3">
    <source>
        <dbReference type="ARBA" id="ARBA00022801"/>
    </source>
</evidence>
<accession>A0ABY5HRA5</accession>
<evidence type="ECO:0000259" key="9">
    <source>
        <dbReference type="Pfam" id="PF00768"/>
    </source>
</evidence>
<dbReference type="EMBL" id="CP073347">
    <property type="protein sequence ID" value="UTW14332.1"/>
    <property type="molecule type" value="Genomic_DNA"/>
</dbReference>